<sequence length="120" mass="13598">MKMHCLIIAPIIMVYRMLLLLLMLLMLLMVMASLNLSLSLSLSLNRGGGRVGRRWGVRWEGRVHNYHNGPLFIIQAVITVAVALEFTCCFNLPWGCRDGSVNRIAARGLMRLYCFKNKSS</sequence>
<evidence type="ECO:0000313" key="2">
    <source>
        <dbReference type="EMBL" id="KAK0612930.1"/>
    </source>
</evidence>
<keyword evidence="3" id="KW-1185">Reference proteome</keyword>
<name>A0AA39U7S3_9PEZI</name>
<keyword evidence="1" id="KW-0472">Membrane</keyword>
<dbReference type="AlphaFoldDB" id="A0AA39U7S3"/>
<protein>
    <submittedName>
        <fullName evidence="2">Uncharacterized protein</fullName>
    </submittedName>
</protein>
<feature type="transmembrane region" description="Helical" evidence="1">
    <location>
        <begin position="72"/>
        <end position="94"/>
    </location>
</feature>
<keyword evidence="1" id="KW-0812">Transmembrane</keyword>
<keyword evidence="1" id="KW-1133">Transmembrane helix</keyword>
<dbReference type="EMBL" id="JAULSR010000008">
    <property type="protein sequence ID" value="KAK0612930.1"/>
    <property type="molecule type" value="Genomic_DNA"/>
</dbReference>
<gene>
    <name evidence="2" type="ORF">B0T17DRAFT_542170</name>
</gene>
<accession>A0AA39U7S3</accession>
<organism evidence="2 3">
    <name type="scientific">Bombardia bombarda</name>
    <dbReference type="NCBI Taxonomy" id="252184"/>
    <lineage>
        <taxon>Eukaryota</taxon>
        <taxon>Fungi</taxon>
        <taxon>Dikarya</taxon>
        <taxon>Ascomycota</taxon>
        <taxon>Pezizomycotina</taxon>
        <taxon>Sordariomycetes</taxon>
        <taxon>Sordariomycetidae</taxon>
        <taxon>Sordariales</taxon>
        <taxon>Lasiosphaeriaceae</taxon>
        <taxon>Bombardia</taxon>
    </lineage>
</organism>
<reference evidence="2" key="1">
    <citation type="submission" date="2023-06" db="EMBL/GenBank/DDBJ databases">
        <title>Genome-scale phylogeny and comparative genomics of the fungal order Sordariales.</title>
        <authorList>
            <consortium name="Lawrence Berkeley National Laboratory"/>
            <person name="Hensen N."/>
            <person name="Bonometti L."/>
            <person name="Westerberg I."/>
            <person name="Brannstrom I.O."/>
            <person name="Guillou S."/>
            <person name="Cros-Aarteil S."/>
            <person name="Calhoun S."/>
            <person name="Haridas S."/>
            <person name="Kuo A."/>
            <person name="Mondo S."/>
            <person name="Pangilinan J."/>
            <person name="Riley R."/>
            <person name="LaButti K."/>
            <person name="Andreopoulos B."/>
            <person name="Lipzen A."/>
            <person name="Chen C."/>
            <person name="Yanf M."/>
            <person name="Daum C."/>
            <person name="Ng V."/>
            <person name="Clum A."/>
            <person name="Steindorff A."/>
            <person name="Ohm R."/>
            <person name="Martin F."/>
            <person name="Silar P."/>
            <person name="Natvig D."/>
            <person name="Lalanne C."/>
            <person name="Gautier V."/>
            <person name="Ament-velasquez S.L."/>
            <person name="Kruys A."/>
            <person name="Hutchinson M.I."/>
            <person name="Powell A.J."/>
            <person name="Barry K."/>
            <person name="Miller A.N."/>
            <person name="Grigoriev I.V."/>
            <person name="Debuchy R."/>
            <person name="Gladieux P."/>
            <person name="Thoren M.H."/>
            <person name="Johannesson H."/>
        </authorList>
    </citation>
    <scope>NUCLEOTIDE SEQUENCE</scope>
    <source>
        <strain evidence="2">SMH3391-2</strain>
    </source>
</reference>
<evidence type="ECO:0000313" key="3">
    <source>
        <dbReference type="Proteomes" id="UP001174934"/>
    </source>
</evidence>
<proteinExistence type="predicted"/>
<dbReference type="Proteomes" id="UP001174934">
    <property type="component" value="Unassembled WGS sequence"/>
</dbReference>
<evidence type="ECO:0000256" key="1">
    <source>
        <dbReference type="SAM" id="Phobius"/>
    </source>
</evidence>
<comment type="caution">
    <text evidence="2">The sequence shown here is derived from an EMBL/GenBank/DDBJ whole genome shotgun (WGS) entry which is preliminary data.</text>
</comment>